<proteinExistence type="predicted"/>
<protein>
    <submittedName>
        <fullName evidence="2">Sigma-54 factor interaction domain-containing protein</fullName>
    </submittedName>
</protein>
<dbReference type="InterPro" id="IPR002078">
    <property type="entry name" value="Sigma_54_int"/>
</dbReference>
<evidence type="ECO:0000313" key="2">
    <source>
        <dbReference type="EMBL" id="NHB78546.1"/>
    </source>
</evidence>
<name>A0ABX0GBQ0_9RHOB</name>
<dbReference type="Gene3D" id="3.40.50.300">
    <property type="entry name" value="P-loop containing nucleotide triphosphate hydrolases"/>
    <property type="match status" value="1"/>
</dbReference>
<accession>A0ABX0GBQ0</accession>
<evidence type="ECO:0000259" key="1">
    <source>
        <dbReference type="Pfam" id="PF00158"/>
    </source>
</evidence>
<reference evidence="2 3" key="1">
    <citation type="journal article" date="2022" name="Microorganisms">
        <title>Genome Sequence and Characterization of a Xanthorhodopsin-Containing, Aerobic Anoxygenic Phototrophic Rhodobacter Species, Isolated from Mesophilic Conditions at Yellowstone National Park.</title>
        <authorList>
            <person name="Kyndt J.A."/>
            <person name="Robertson S."/>
            <person name="Shoffstall I.B."/>
            <person name="Ramaley R.F."/>
            <person name="Meyer T.E."/>
        </authorList>
    </citation>
    <scope>NUCLEOTIDE SEQUENCE [LARGE SCALE GENOMIC DNA]</scope>
    <source>
        <strain evidence="2 3">M37P</strain>
    </source>
</reference>
<evidence type="ECO:0000313" key="3">
    <source>
        <dbReference type="Proteomes" id="UP001515660"/>
    </source>
</evidence>
<comment type="caution">
    <text evidence="2">The sequence shown here is derived from an EMBL/GenBank/DDBJ whole genome shotgun (WGS) entry which is preliminary data.</text>
</comment>
<sequence>MTKPCGGHGRAVDRVAAELARTEAPVVIRGRSDLGKLRLARRIHELSDHRAAPFVPIDALRSPADGAALAAAAQAPGRPWAGAGPT</sequence>
<dbReference type="Pfam" id="PF00158">
    <property type="entry name" value="Sigma54_activat"/>
    <property type="match status" value="1"/>
</dbReference>
<dbReference type="EMBL" id="JAANHS010000032">
    <property type="protein sequence ID" value="NHB78546.1"/>
    <property type="molecule type" value="Genomic_DNA"/>
</dbReference>
<feature type="domain" description="Sigma-54 factor interaction" evidence="1">
    <location>
        <begin position="13"/>
        <end position="60"/>
    </location>
</feature>
<dbReference type="RefSeq" id="WP_166404547.1">
    <property type="nucleotide sequence ID" value="NZ_JAANHS010000032.1"/>
</dbReference>
<dbReference type="InterPro" id="IPR027417">
    <property type="entry name" value="P-loop_NTPase"/>
</dbReference>
<organism evidence="2 3">
    <name type="scientific">Rhodobacter calidifons</name>
    <dbReference type="NCBI Taxonomy" id="2715277"/>
    <lineage>
        <taxon>Bacteria</taxon>
        <taxon>Pseudomonadati</taxon>
        <taxon>Pseudomonadota</taxon>
        <taxon>Alphaproteobacteria</taxon>
        <taxon>Rhodobacterales</taxon>
        <taxon>Rhodobacter group</taxon>
        <taxon>Rhodobacter</taxon>
    </lineage>
</organism>
<keyword evidence="3" id="KW-1185">Reference proteome</keyword>
<feature type="non-terminal residue" evidence="2">
    <location>
        <position position="86"/>
    </location>
</feature>
<dbReference type="Proteomes" id="UP001515660">
    <property type="component" value="Unassembled WGS sequence"/>
</dbReference>
<gene>
    <name evidence="2" type="ORF">G8O29_17745</name>
</gene>